<organism evidence="7 8">
    <name type="scientific">Brachionus calyciflorus</name>
    <dbReference type="NCBI Taxonomy" id="104777"/>
    <lineage>
        <taxon>Eukaryota</taxon>
        <taxon>Metazoa</taxon>
        <taxon>Spiralia</taxon>
        <taxon>Gnathifera</taxon>
        <taxon>Rotifera</taxon>
        <taxon>Eurotatoria</taxon>
        <taxon>Monogononta</taxon>
        <taxon>Pseudotrocha</taxon>
        <taxon>Ploima</taxon>
        <taxon>Brachionidae</taxon>
        <taxon>Brachionus</taxon>
    </lineage>
</organism>
<evidence type="ECO:0000256" key="1">
    <source>
        <dbReference type="ARBA" id="ARBA00004141"/>
    </source>
</evidence>
<accession>A0A814CY78</accession>
<evidence type="ECO:0000256" key="3">
    <source>
        <dbReference type="ARBA" id="ARBA00022989"/>
    </source>
</evidence>
<dbReference type="GO" id="GO:0015171">
    <property type="term" value="F:amino acid transmembrane transporter activity"/>
    <property type="evidence" value="ECO:0007669"/>
    <property type="project" value="TreeGrafter"/>
</dbReference>
<keyword evidence="2 5" id="KW-0812">Transmembrane</keyword>
<feature type="transmembrane region" description="Helical" evidence="5">
    <location>
        <begin position="396"/>
        <end position="415"/>
    </location>
</feature>
<feature type="transmembrane region" description="Helical" evidence="5">
    <location>
        <begin position="82"/>
        <end position="100"/>
    </location>
</feature>
<feature type="transmembrane region" description="Helical" evidence="5">
    <location>
        <begin position="273"/>
        <end position="302"/>
    </location>
</feature>
<feature type="non-terminal residue" evidence="7">
    <location>
        <position position="1"/>
    </location>
</feature>
<evidence type="ECO:0000313" key="7">
    <source>
        <dbReference type="EMBL" id="CAF0949667.1"/>
    </source>
</evidence>
<dbReference type="PANTHER" id="PTHR43243">
    <property type="entry name" value="INNER MEMBRANE TRANSPORTER YGJI-RELATED"/>
    <property type="match status" value="1"/>
</dbReference>
<dbReference type="Proteomes" id="UP000663879">
    <property type="component" value="Unassembled WGS sequence"/>
</dbReference>
<dbReference type="OrthoDB" id="3900342at2759"/>
<evidence type="ECO:0000256" key="4">
    <source>
        <dbReference type="ARBA" id="ARBA00023136"/>
    </source>
</evidence>
<feature type="transmembrane region" description="Helical" evidence="5">
    <location>
        <begin position="371"/>
        <end position="390"/>
    </location>
</feature>
<evidence type="ECO:0000313" key="8">
    <source>
        <dbReference type="Proteomes" id="UP000663879"/>
    </source>
</evidence>
<dbReference type="PANTHER" id="PTHR43243:SF105">
    <property type="entry name" value="CATIONIC AMINO ACID TRANSPORTER C-TERMINAL DOMAIN-CONTAINING PROTEIN"/>
    <property type="match status" value="1"/>
</dbReference>
<dbReference type="Pfam" id="PF13520">
    <property type="entry name" value="AA_permease_2"/>
    <property type="match status" value="1"/>
</dbReference>
<dbReference type="PIRSF" id="PIRSF006060">
    <property type="entry name" value="AA_transporter"/>
    <property type="match status" value="1"/>
</dbReference>
<feature type="transmembrane region" description="Helical" evidence="5">
    <location>
        <begin position="16"/>
        <end position="39"/>
    </location>
</feature>
<keyword evidence="8" id="KW-1185">Reference proteome</keyword>
<feature type="transmembrane region" description="Helical" evidence="5">
    <location>
        <begin position="530"/>
        <end position="549"/>
    </location>
</feature>
<keyword evidence="3 5" id="KW-1133">Transmembrane helix</keyword>
<feature type="domain" description="Cationic amino acid transporter C-terminal" evidence="6">
    <location>
        <begin position="528"/>
        <end position="578"/>
    </location>
</feature>
<feature type="transmembrane region" description="Helical" evidence="5">
    <location>
        <begin position="232"/>
        <end position="252"/>
    </location>
</feature>
<evidence type="ECO:0000259" key="6">
    <source>
        <dbReference type="Pfam" id="PF13906"/>
    </source>
</evidence>
<gene>
    <name evidence="7" type="ORF">OXX778_LOCUS13871</name>
</gene>
<dbReference type="Gene3D" id="1.20.1740.10">
    <property type="entry name" value="Amino acid/polyamine transporter I"/>
    <property type="match status" value="2"/>
</dbReference>
<dbReference type="FunFam" id="1.20.1740.10:FF:000010">
    <property type="entry name" value="probable cationic amino acid transporter"/>
    <property type="match status" value="1"/>
</dbReference>
<reference evidence="7" key="1">
    <citation type="submission" date="2021-02" db="EMBL/GenBank/DDBJ databases">
        <authorList>
            <person name="Nowell W R."/>
        </authorList>
    </citation>
    <scope>NUCLEOTIDE SEQUENCE</scope>
    <source>
        <strain evidence="7">Ploen Becks lab</strain>
    </source>
</reference>
<feature type="transmembrane region" description="Helical" evidence="5">
    <location>
        <begin position="322"/>
        <end position="340"/>
    </location>
</feature>
<feature type="transmembrane region" description="Helical" evidence="5">
    <location>
        <begin position="468"/>
        <end position="487"/>
    </location>
</feature>
<keyword evidence="4 5" id="KW-0472">Membrane</keyword>
<name>A0A814CY78_9BILA</name>
<comment type="caution">
    <text evidence="7">The sequence shown here is derived from an EMBL/GenBank/DDBJ whole genome shotgun (WGS) entry which is preliminary data.</text>
</comment>
<proteinExistence type="predicted"/>
<comment type="subcellular location">
    <subcellularLocation>
        <location evidence="1">Membrane</location>
        <topology evidence="1">Multi-pass membrane protein</topology>
    </subcellularLocation>
</comment>
<dbReference type="InterPro" id="IPR002293">
    <property type="entry name" value="AA/rel_permease1"/>
</dbReference>
<evidence type="ECO:0000256" key="2">
    <source>
        <dbReference type="ARBA" id="ARBA00022692"/>
    </source>
</evidence>
<feature type="transmembrane region" description="Helical" evidence="5">
    <location>
        <begin position="555"/>
        <end position="575"/>
    </location>
</feature>
<dbReference type="InterPro" id="IPR029485">
    <property type="entry name" value="CAT_C"/>
</dbReference>
<dbReference type="GO" id="GO:0005886">
    <property type="term" value="C:plasma membrane"/>
    <property type="evidence" value="ECO:0007669"/>
    <property type="project" value="TreeGrafter"/>
</dbReference>
<sequence length="619" mass="68783">FLTEDTHSSTGGLSRVLGLTDVSAIGISSTLGSGIYVLAGSVIAKYSGPSIVISFIIAGIATFLSGLSYAELGARVPKSGSAYVYIYVTIGEFVAFMMGWDLILEYVIGTASVSNALSQYIDKLTGRKIQAFFRSTMPFNSPFLGPYPDLLAFGLVMIITCFMLVGVKESALMNKIFTVLNITVLSFIIITGATKADFSNWNKNTHQNLSWIDVTGSNQTCQSSGRCGNGGFMPFGINGIITGAAKCFYAFIGFDAIASTGEELKNPKRNIPLGIIITLSVAASLYCGISVVITLMVPYFIIDPDTPLPHAFEYVHYEWAKYFVSFGAILSLCTCLYAGMFPMPRIVYSMASDGLIFQFFGKILPRFKTPYVASIFAGVCAGTFAAIFDLNELVEMMSIGTLIAYTLVSLCVLILRYKPEGDLKEDFKSMNEIDREKVTSSLLNESESNFLRRLFYPSNNHANSYSSFLVNFLTIITLFHLILLSIVLSNAENYGKSTIGIAIILLFNIVLFSLIIWRQPQNKNIKTFKTPFAPFIPILSSFINIYLMTTLSLATWLRFFIWFVIGLVVYFIYGASHSKENKRRHLQRWFIPFILKQHKVDDIDEKIESKSQNNEMTKF</sequence>
<dbReference type="EMBL" id="CAJNOC010002753">
    <property type="protein sequence ID" value="CAF0949667.1"/>
    <property type="molecule type" value="Genomic_DNA"/>
</dbReference>
<feature type="transmembrane region" description="Helical" evidence="5">
    <location>
        <begin position="499"/>
        <end position="518"/>
    </location>
</feature>
<evidence type="ECO:0000256" key="5">
    <source>
        <dbReference type="SAM" id="Phobius"/>
    </source>
</evidence>
<dbReference type="AlphaFoldDB" id="A0A814CY78"/>
<protein>
    <recommendedName>
        <fullName evidence="6">Cationic amino acid transporter C-terminal domain-containing protein</fullName>
    </recommendedName>
</protein>
<feature type="transmembrane region" description="Helical" evidence="5">
    <location>
        <begin position="176"/>
        <end position="194"/>
    </location>
</feature>
<feature type="transmembrane region" description="Helical" evidence="5">
    <location>
        <begin position="150"/>
        <end position="167"/>
    </location>
</feature>
<feature type="transmembrane region" description="Helical" evidence="5">
    <location>
        <begin position="51"/>
        <end position="70"/>
    </location>
</feature>
<dbReference type="Pfam" id="PF13906">
    <property type="entry name" value="AA_permease_C"/>
    <property type="match status" value="1"/>
</dbReference>